<protein>
    <submittedName>
        <fullName evidence="1">Uncharacterized protein</fullName>
    </submittedName>
</protein>
<evidence type="ECO:0000313" key="1">
    <source>
        <dbReference type="EMBL" id="KAK9000076.1"/>
    </source>
</evidence>
<dbReference type="EMBL" id="JBBPBN010000038">
    <property type="protein sequence ID" value="KAK9000076.1"/>
    <property type="molecule type" value="Genomic_DNA"/>
</dbReference>
<proteinExistence type="predicted"/>
<evidence type="ECO:0000313" key="2">
    <source>
        <dbReference type="Proteomes" id="UP001396334"/>
    </source>
</evidence>
<name>A0ABR2QHB7_9ROSI</name>
<gene>
    <name evidence="1" type="ORF">V6N11_082210</name>
</gene>
<organism evidence="1 2">
    <name type="scientific">Hibiscus sabdariffa</name>
    <name type="common">roselle</name>
    <dbReference type="NCBI Taxonomy" id="183260"/>
    <lineage>
        <taxon>Eukaryota</taxon>
        <taxon>Viridiplantae</taxon>
        <taxon>Streptophyta</taxon>
        <taxon>Embryophyta</taxon>
        <taxon>Tracheophyta</taxon>
        <taxon>Spermatophyta</taxon>
        <taxon>Magnoliopsida</taxon>
        <taxon>eudicotyledons</taxon>
        <taxon>Gunneridae</taxon>
        <taxon>Pentapetalae</taxon>
        <taxon>rosids</taxon>
        <taxon>malvids</taxon>
        <taxon>Malvales</taxon>
        <taxon>Malvaceae</taxon>
        <taxon>Malvoideae</taxon>
        <taxon>Hibiscus</taxon>
    </lineage>
</organism>
<accession>A0ABR2QHB7</accession>
<dbReference type="Proteomes" id="UP001396334">
    <property type="component" value="Unassembled WGS sequence"/>
</dbReference>
<comment type="caution">
    <text evidence="1">The sequence shown here is derived from an EMBL/GenBank/DDBJ whole genome shotgun (WGS) entry which is preliminary data.</text>
</comment>
<keyword evidence="2" id="KW-1185">Reference proteome</keyword>
<reference evidence="1 2" key="1">
    <citation type="journal article" date="2024" name="G3 (Bethesda)">
        <title>Genome assembly of Hibiscus sabdariffa L. provides insights into metabolisms of medicinal natural products.</title>
        <authorList>
            <person name="Kim T."/>
        </authorList>
    </citation>
    <scope>NUCLEOTIDE SEQUENCE [LARGE SCALE GENOMIC DNA]</scope>
    <source>
        <strain evidence="1">TK-2024</strain>
        <tissue evidence="1">Old leaves</tissue>
    </source>
</reference>
<sequence length="79" mass="8731">MAEPAFSALECPIRRQEDQTLYSCPNMYPDMDAHVPYQVISFSSMVLLSPEMAEAIGKVESPLPLTAFGMAELIVPKIL</sequence>